<evidence type="ECO:0000313" key="2">
    <source>
        <dbReference type="Proteomes" id="UP000373149"/>
    </source>
</evidence>
<organism evidence="1 2">
    <name type="scientific">Streptomyces acidicola</name>
    <dbReference type="NCBI Taxonomy" id="2596892"/>
    <lineage>
        <taxon>Bacteria</taxon>
        <taxon>Bacillati</taxon>
        <taxon>Actinomycetota</taxon>
        <taxon>Actinomycetes</taxon>
        <taxon>Kitasatosporales</taxon>
        <taxon>Streptomycetaceae</taxon>
        <taxon>Streptomyces</taxon>
    </lineage>
</organism>
<dbReference type="AlphaFoldDB" id="A0A5N8WR75"/>
<comment type="caution">
    <text evidence="1">The sequence shown here is derived from an EMBL/GenBank/DDBJ whole genome shotgun (WGS) entry which is preliminary data.</text>
</comment>
<proteinExistence type="predicted"/>
<gene>
    <name evidence="1" type="ORF">FPZ41_10935</name>
</gene>
<protein>
    <submittedName>
        <fullName evidence="1">Uncharacterized protein</fullName>
    </submittedName>
</protein>
<dbReference type="Proteomes" id="UP000373149">
    <property type="component" value="Unassembled WGS sequence"/>
</dbReference>
<reference evidence="1 2" key="1">
    <citation type="submission" date="2019-09" db="EMBL/GenBank/DDBJ databases">
        <authorList>
            <person name="Duangmal K."/>
            <person name="Teo W.F.A."/>
            <person name="Lipun K."/>
        </authorList>
    </citation>
    <scope>NUCLEOTIDE SEQUENCE [LARGE SCALE GENOMIC DNA]</scope>
    <source>
        <strain evidence="1 2">K1PN6</strain>
    </source>
</reference>
<sequence>MRIVADAPLPANASAPPDAVRVFTEQAVGRIADWADASWAREHSRVWQTAGRTGYALRTLLRQACRVPADRSAAHGCA</sequence>
<accession>A0A5N8WR75</accession>
<keyword evidence="2" id="KW-1185">Reference proteome</keyword>
<evidence type="ECO:0000313" key="1">
    <source>
        <dbReference type="EMBL" id="MPY49058.1"/>
    </source>
</evidence>
<name>A0A5N8WR75_9ACTN</name>
<dbReference type="EMBL" id="VMNX01000028">
    <property type="protein sequence ID" value="MPY49058.1"/>
    <property type="molecule type" value="Genomic_DNA"/>
</dbReference>